<evidence type="ECO:0000256" key="1">
    <source>
        <dbReference type="SAM" id="Coils"/>
    </source>
</evidence>
<dbReference type="Proteomes" id="UP000218890">
    <property type="component" value="Chromosome"/>
</dbReference>
<reference evidence="3" key="1">
    <citation type="submission" date="2016-02" db="EMBL/GenBank/DDBJ databases">
        <title>Halorhodospira halochloris DSM-1059 complete genome, version 2.</title>
        <authorList>
            <person name="Tsukatani Y."/>
        </authorList>
    </citation>
    <scope>NUCLEOTIDE SEQUENCE</scope>
    <source>
        <strain evidence="3">DSM 1059</strain>
    </source>
</reference>
<dbReference type="Pfam" id="PF26340">
    <property type="entry name" value="DNA-SBD_ScoMcrA"/>
    <property type="match status" value="1"/>
</dbReference>
<evidence type="ECO:0000313" key="4">
    <source>
        <dbReference type="Proteomes" id="UP000218890"/>
    </source>
</evidence>
<gene>
    <name evidence="3" type="ORF">HH1059_13300</name>
</gene>
<dbReference type="KEGG" id="hhk:HH1059_13300"/>
<dbReference type="EMBL" id="AP017372">
    <property type="protein sequence ID" value="BAU58039.2"/>
    <property type="molecule type" value="Genomic_DNA"/>
</dbReference>
<protein>
    <recommendedName>
        <fullName evidence="2">ScoMcrA-like DNA sulfur-binding domain-containing protein</fullName>
    </recommendedName>
</protein>
<organism evidence="3 4">
    <name type="scientific">Halorhodospira halochloris</name>
    <name type="common">Ectothiorhodospira halochloris</name>
    <dbReference type="NCBI Taxonomy" id="1052"/>
    <lineage>
        <taxon>Bacteria</taxon>
        <taxon>Pseudomonadati</taxon>
        <taxon>Pseudomonadota</taxon>
        <taxon>Gammaproteobacteria</taxon>
        <taxon>Chromatiales</taxon>
        <taxon>Ectothiorhodospiraceae</taxon>
        <taxon>Halorhodospira</taxon>
    </lineage>
</organism>
<proteinExistence type="predicted"/>
<dbReference type="RefSeq" id="WP_162549411.1">
    <property type="nucleotide sequence ID" value="NZ_AP017372.2"/>
</dbReference>
<keyword evidence="4" id="KW-1185">Reference proteome</keyword>
<feature type="coiled-coil region" evidence="1">
    <location>
        <begin position="388"/>
        <end position="415"/>
    </location>
</feature>
<name>A0A0X8X9U9_HALHR</name>
<keyword evidence="1" id="KW-0175">Coiled coil</keyword>
<evidence type="ECO:0000259" key="2">
    <source>
        <dbReference type="Pfam" id="PF26340"/>
    </source>
</evidence>
<accession>A0A0X8X9U9</accession>
<evidence type="ECO:0000313" key="3">
    <source>
        <dbReference type="EMBL" id="BAU58039.2"/>
    </source>
</evidence>
<dbReference type="InterPro" id="IPR058813">
    <property type="entry name" value="DNA-SBD_ScoMcrA"/>
</dbReference>
<dbReference type="AlphaFoldDB" id="A0A0X8X9U9"/>
<sequence length="744" mass="85409">MRRGHSAQGKSIAKPTLMLAALELFIVRSTRLNTLSDYEAVVNKWDHPFKDATLLYPFARLKEDGIWEVEYEDKLTKTSKNDLLRSEVINKNIRAGFTKDIYKALQDNKQGIKEIVSAVLCEFFDEEQRSLLTESASAFVDESKEHKLAREPQMNNFIAYLNSLHNVTSSGANALAESQALNKYFHEIYEPFPVINDIKASLNSEDDCVVIVTGHAGDGKSTVALDIYKQLLEIPPQDPLNEPLPESVQFYNNTAEKLISIIKDMSELSSDDRLDRVSRAYREEGSWLIISNTGPLLNTLRELASSYSANEREIESNVLENLQKSYSRGHLERHSLSHLPKKTVIINLTRIDNVCLGSKIFSKIVGHSGWAACQECKSYNICPIVKNRESLLQNLEQTEERIRWLYRKITEYEEKLTLRQMVAHMAYSITGGLTCKCIHNHADNLNDTAQLKENYLFSDLFFGYGSISQNNTYQSLRAVELLNRHKFSIYTSAFYEKLLTSSAESLWVSLPDTLTPIVNNLIDYAKQPSSSFSRYTLRRIIYFFGTPSEQNKEEHHNFLCEFLLSPNIVNYESWRHAADITSSKKQQNELKSMCLKVLLEMFSGFSSGQFSSSHDRLYITLRHPKTSSVQPAQIISGSFYFDDFKILYDPEVDCPVLVYQDKVSLPLTLPLLDFITQRHFGYLGGDLEQIHRTKIEWFRAELLKTQEDDNDPNEIRVLRSNIDGQVKEKKFILEDTHKRLEVLQ</sequence>
<feature type="domain" description="ScoMcrA-like DNA sulfur-binding" evidence="2">
    <location>
        <begin position="4"/>
        <end position="133"/>
    </location>
</feature>